<reference evidence="7 8" key="1">
    <citation type="submission" date="2013-11" db="EMBL/GenBank/DDBJ databases">
        <title>Draft genome of the bovine lungworm Dictyocaulus viviparus.</title>
        <authorList>
            <person name="Mitreva M."/>
        </authorList>
    </citation>
    <scope>NUCLEOTIDE SEQUENCE [LARGE SCALE GENOMIC DNA]</scope>
    <source>
        <strain evidence="7 8">HannoverDv2000</strain>
    </source>
</reference>
<dbReference type="Gene3D" id="3.40.640.10">
    <property type="entry name" value="Type I PLP-dependent aspartate aminotransferase-like (Major domain)"/>
    <property type="match status" value="1"/>
</dbReference>
<dbReference type="GO" id="GO:0030170">
    <property type="term" value="F:pyridoxal phosphate binding"/>
    <property type="evidence" value="ECO:0007669"/>
    <property type="project" value="InterPro"/>
</dbReference>
<dbReference type="InterPro" id="IPR010977">
    <property type="entry name" value="Aromatic_deC"/>
</dbReference>
<dbReference type="InterPro" id="IPR015421">
    <property type="entry name" value="PyrdxlP-dep_Trfase_major"/>
</dbReference>
<dbReference type="GO" id="GO:0006520">
    <property type="term" value="P:amino acid metabolic process"/>
    <property type="evidence" value="ECO:0007669"/>
    <property type="project" value="InterPro"/>
</dbReference>
<evidence type="ECO:0000256" key="1">
    <source>
        <dbReference type="ARBA" id="ARBA00001933"/>
    </source>
</evidence>
<evidence type="ECO:0000256" key="4">
    <source>
        <dbReference type="ARBA" id="ARBA00023239"/>
    </source>
</evidence>
<reference evidence="8" key="2">
    <citation type="journal article" date="2016" name="Sci. Rep.">
        <title>Dictyocaulus viviparus genome, variome and transcriptome elucidate lungworm biology and support future intervention.</title>
        <authorList>
            <person name="McNulty S.N."/>
            <person name="Strube C."/>
            <person name="Rosa B.A."/>
            <person name="Martin J.C."/>
            <person name="Tyagi R."/>
            <person name="Choi Y.J."/>
            <person name="Wang Q."/>
            <person name="Hallsworth Pepin K."/>
            <person name="Zhang X."/>
            <person name="Ozersky P."/>
            <person name="Wilson R.K."/>
            <person name="Sternberg P.W."/>
            <person name="Gasser R.B."/>
            <person name="Mitreva M."/>
        </authorList>
    </citation>
    <scope>NUCLEOTIDE SEQUENCE [LARGE SCALE GENOMIC DNA]</scope>
    <source>
        <strain evidence="8">HannoverDv2000</strain>
    </source>
</reference>
<gene>
    <name evidence="7" type="ORF">DICVIV_13597</name>
</gene>
<organism evidence="7 8">
    <name type="scientific">Dictyocaulus viviparus</name>
    <name type="common">Bovine lungworm</name>
    <dbReference type="NCBI Taxonomy" id="29172"/>
    <lineage>
        <taxon>Eukaryota</taxon>
        <taxon>Metazoa</taxon>
        <taxon>Ecdysozoa</taxon>
        <taxon>Nematoda</taxon>
        <taxon>Chromadorea</taxon>
        <taxon>Rhabditida</taxon>
        <taxon>Rhabditina</taxon>
        <taxon>Rhabditomorpha</taxon>
        <taxon>Strongyloidea</taxon>
        <taxon>Metastrongylidae</taxon>
        <taxon>Dictyocaulus</taxon>
    </lineage>
</organism>
<evidence type="ECO:0000256" key="3">
    <source>
        <dbReference type="ARBA" id="ARBA00022898"/>
    </source>
</evidence>
<keyword evidence="3 5" id="KW-0663">Pyridoxal phosphate</keyword>
<evidence type="ECO:0008006" key="9">
    <source>
        <dbReference type="Google" id="ProtNLM"/>
    </source>
</evidence>
<dbReference type="Gene3D" id="1.20.1340.10">
    <property type="entry name" value="dopa decarboxylase, N-terminal domain"/>
    <property type="match status" value="1"/>
</dbReference>
<evidence type="ECO:0000313" key="7">
    <source>
        <dbReference type="EMBL" id="KJH40446.1"/>
    </source>
</evidence>
<dbReference type="PANTHER" id="PTHR11999:SF70">
    <property type="entry name" value="MIP05841P"/>
    <property type="match status" value="1"/>
</dbReference>
<keyword evidence="4 5" id="KW-0456">Lyase</keyword>
<evidence type="ECO:0000256" key="5">
    <source>
        <dbReference type="RuleBase" id="RU000382"/>
    </source>
</evidence>
<dbReference type="AlphaFoldDB" id="A0A0D8XDE3"/>
<dbReference type="InterPro" id="IPR015424">
    <property type="entry name" value="PyrdxlP-dep_Trfase"/>
</dbReference>
<dbReference type="OrthoDB" id="5858178at2759"/>
<sequence>QEINASKNLSSGRTDVSGKKKNLPNVLTKSLDSKLIREPVTSAEFESYLDSLACFAIEYYDNPTAYNVTPDVKPGFLYNKMPKNCPQNPEPFKTILDDLKNQIVSGLTHWQHPNFFAYYPIGRSYPDILADFITSALTVIGVSWDSCPALAELEHAMVNWVGRALGIPEAFLFQVSF</sequence>
<dbReference type="SUPFAM" id="SSF53383">
    <property type="entry name" value="PLP-dependent transferases"/>
    <property type="match status" value="1"/>
</dbReference>
<dbReference type="STRING" id="29172.A0A0D8XDE3"/>
<evidence type="ECO:0000256" key="6">
    <source>
        <dbReference type="SAM" id="MobiDB-lite"/>
    </source>
</evidence>
<dbReference type="GO" id="GO:0005737">
    <property type="term" value="C:cytoplasm"/>
    <property type="evidence" value="ECO:0007669"/>
    <property type="project" value="TreeGrafter"/>
</dbReference>
<name>A0A0D8XDE3_DICVI</name>
<feature type="region of interest" description="Disordered" evidence="6">
    <location>
        <begin position="1"/>
        <end position="21"/>
    </location>
</feature>
<evidence type="ECO:0000313" key="8">
    <source>
        <dbReference type="Proteomes" id="UP000053766"/>
    </source>
</evidence>
<accession>A0A0D8XDE3</accession>
<dbReference type="Proteomes" id="UP000053766">
    <property type="component" value="Unassembled WGS sequence"/>
</dbReference>
<dbReference type="EMBL" id="KN717209">
    <property type="protein sequence ID" value="KJH40446.1"/>
    <property type="molecule type" value="Genomic_DNA"/>
</dbReference>
<proteinExistence type="inferred from homology"/>
<protein>
    <recommendedName>
        <fullName evidence="9">Pyridoxal-dependent decarboxylase domain protein</fullName>
    </recommendedName>
</protein>
<dbReference type="GO" id="GO:0019752">
    <property type="term" value="P:carboxylic acid metabolic process"/>
    <property type="evidence" value="ECO:0007669"/>
    <property type="project" value="InterPro"/>
</dbReference>
<evidence type="ECO:0000256" key="2">
    <source>
        <dbReference type="ARBA" id="ARBA00022793"/>
    </source>
</evidence>
<keyword evidence="2" id="KW-0210">Decarboxylase</keyword>
<keyword evidence="8" id="KW-1185">Reference proteome</keyword>
<feature type="non-terminal residue" evidence="7">
    <location>
        <position position="1"/>
    </location>
</feature>
<comment type="cofactor">
    <cofactor evidence="1 5">
        <name>pyridoxal 5'-phosphate</name>
        <dbReference type="ChEBI" id="CHEBI:597326"/>
    </cofactor>
</comment>
<dbReference type="Pfam" id="PF00282">
    <property type="entry name" value="Pyridoxal_deC"/>
    <property type="match status" value="1"/>
</dbReference>
<dbReference type="InterPro" id="IPR002129">
    <property type="entry name" value="PyrdxlP-dep_de-COase"/>
</dbReference>
<dbReference type="PANTHER" id="PTHR11999">
    <property type="entry name" value="GROUP II PYRIDOXAL-5-PHOSPHATE DECARBOXYLASE"/>
    <property type="match status" value="1"/>
</dbReference>
<dbReference type="GO" id="GO:0016831">
    <property type="term" value="F:carboxy-lyase activity"/>
    <property type="evidence" value="ECO:0007669"/>
    <property type="project" value="UniProtKB-KW"/>
</dbReference>
<dbReference type="PRINTS" id="PR00800">
    <property type="entry name" value="YHDCRBOXLASE"/>
</dbReference>
<comment type="similarity">
    <text evidence="5">Belongs to the group II decarboxylase family.</text>
</comment>
<feature type="compositionally biased region" description="Polar residues" evidence="6">
    <location>
        <begin position="1"/>
        <end position="14"/>
    </location>
</feature>